<keyword evidence="6 11" id="KW-0812">Transmembrane</keyword>
<dbReference type="InterPro" id="IPR012902">
    <property type="entry name" value="N_methyl_site"/>
</dbReference>
<evidence type="ECO:0000256" key="6">
    <source>
        <dbReference type="ARBA" id="ARBA00022692"/>
    </source>
</evidence>
<keyword evidence="7 11" id="KW-1133">Transmembrane helix</keyword>
<comment type="subcellular location">
    <subcellularLocation>
        <location evidence="1">Cell inner membrane</location>
        <topology evidence="1">Single-pass membrane protein</topology>
    </subcellularLocation>
</comment>
<keyword evidence="4" id="KW-0488">Methylation</keyword>
<dbReference type="Pfam" id="PF12019">
    <property type="entry name" value="GspH"/>
    <property type="match status" value="1"/>
</dbReference>
<accession>A0ABQ4Q093</accession>
<evidence type="ECO:0000256" key="2">
    <source>
        <dbReference type="ARBA" id="ARBA00021549"/>
    </source>
</evidence>
<gene>
    <name evidence="13" type="ORF">NCCP691_04360</name>
</gene>
<name>A0ABQ4Q093_9BURK</name>
<feature type="domain" description="General secretion pathway GspH" evidence="12">
    <location>
        <begin position="49"/>
        <end position="184"/>
    </location>
</feature>
<dbReference type="InterPro" id="IPR045584">
    <property type="entry name" value="Pilin-like"/>
</dbReference>
<comment type="similarity">
    <text evidence="9">Belongs to the GSP H family.</text>
</comment>
<feature type="transmembrane region" description="Helical" evidence="11">
    <location>
        <begin position="12"/>
        <end position="34"/>
    </location>
</feature>
<evidence type="ECO:0000256" key="8">
    <source>
        <dbReference type="ARBA" id="ARBA00023136"/>
    </source>
</evidence>
<proteinExistence type="inferred from homology"/>
<evidence type="ECO:0000256" key="10">
    <source>
        <dbReference type="ARBA" id="ARBA00030775"/>
    </source>
</evidence>
<dbReference type="SUPFAM" id="SSF54523">
    <property type="entry name" value="Pili subunits"/>
    <property type="match status" value="1"/>
</dbReference>
<dbReference type="Pfam" id="PF07963">
    <property type="entry name" value="N_methyl"/>
    <property type="match status" value="1"/>
</dbReference>
<keyword evidence="3" id="KW-1003">Cell membrane</keyword>
<evidence type="ECO:0000256" key="7">
    <source>
        <dbReference type="ARBA" id="ARBA00022989"/>
    </source>
</evidence>
<evidence type="ECO:0000313" key="13">
    <source>
        <dbReference type="EMBL" id="GIZ50422.1"/>
    </source>
</evidence>
<dbReference type="EMBL" id="BPMK01000002">
    <property type="protein sequence ID" value="GIZ50422.1"/>
    <property type="molecule type" value="Genomic_DNA"/>
</dbReference>
<dbReference type="RefSeq" id="WP_220806604.1">
    <property type="nucleotide sequence ID" value="NZ_BPMK01000002.1"/>
</dbReference>
<evidence type="ECO:0000256" key="3">
    <source>
        <dbReference type="ARBA" id="ARBA00022475"/>
    </source>
</evidence>
<keyword evidence="14" id="KW-1185">Reference proteome</keyword>
<reference evidence="13 14" key="1">
    <citation type="journal article" date="2022" name="Int. J. Syst. Evol. Microbiol.">
        <title>Noviherbaspirillum aridicola sp. nov., isolated from an arid soil in Pakistan.</title>
        <authorList>
            <person name="Khan I.U."/>
            <person name="Saqib M."/>
            <person name="Amin A."/>
            <person name="Hussain F."/>
            <person name="Li L."/>
            <person name="Liu Y.H."/>
            <person name="Fang B.Z."/>
            <person name="Ahmed I."/>
            <person name="Li W.J."/>
        </authorList>
    </citation>
    <scope>NUCLEOTIDE SEQUENCE [LARGE SCALE GENOMIC DNA]</scope>
    <source>
        <strain evidence="13 14">NCCP-691</strain>
    </source>
</reference>
<dbReference type="Proteomes" id="UP000887222">
    <property type="component" value="Unassembled WGS sequence"/>
</dbReference>
<sequence length="203" mass="20879">MAARSAPRRAQSGVTLVELMIGIAITLITLGIAVPSFSQWLQSTQVRTAAESILNGLQLARTEAVRRNVPVRFQLTEDNGAVAWRVGCVTVLDDCPAQIQARVAAEGTPNARVGANAVALPSPVPANHFSAALTAGDGVPGGVSFDSLGRVVAANTGTDLTRIDVINAARADARRLVVTISPGGQVRMCDPSLSLASSPAGCS</sequence>
<organism evidence="13 14">
    <name type="scientific">Noviherbaspirillum aridicola</name>
    <dbReference type="NCBI Taxonomy" id="2849687"/>
    <lineage>
        <taxon>Bacteria</taxon>
        <taxon>Pseudomonadati</taxon>
        <taxon>Pseudomonadota</taxon>
        <taxon>Betaproteobacteria</taxon>
        <taxon>Burkholderiales</taxon>
        <taxon>Oxalobacteraceae</taxon>
        <taxon>Noviherbaspirillum</taxon>
    </lineage>
</organism>
<evidence type="ECO:0000256" key="4">
    <source>
        <dbReference type="ARBA" id="ARBA00022481"/>
    </source>
</evidence>
<evidence type="ECO:0000256" key="9">
    <source>
        <dbReference type="ARBA" id="ARBA00025772"/>
    </source>
</evidence>
<evidence type="ECO:0000256" key="1">
    <source>
        <dbReference type="ARBA" id="ARBA00004377"/>
    </source>
</evidence>
<keyword evidence="5" id="KW-0997">Cell inner membrane</keyword>
<comment type="caution">
    <text evidence="13">The sequence shown here is derived from an EMBL/GenBank/DDBJ whole genome shotgun (WGS) entry which is preliminary data.</text>
</comment>
<dbReference type="InterPro" id="IPR022346">
    <property type="entry name" value="T2SS_GspH"/>
</dbReference>
<evidence type="ECO:0000313" key="14">
    <source>
        <dbReference type="Proteomes" id="UP000887222"/>
    </source>
</evidence>
<dbReference type="PROSITE" id="PS00409">
    <property type="entry name" value="PROKAR_NTER_METHYL"/>
    <property type="match status" value="1"/>
</dbReference>
<protein>
    <recommendedName>
        <fullName evidence="2">Type II secretion system protein H</fullName>
    </recommendedName>
    <alternativeName>
        <fullName evidence="10">General secretion pathway protein H</fullName>
    </alternativeName>
</protein>
<evidence type="ECO:0000256" key="5">
    <source>
        <dbReference type="ARBA" id="ARBA00022519"/>
    </source>
</evidence>
<keyword evidence="8 11" id="KW-0472">Membrane</keyword>
<dbReference type="Gene3D" id="3.55.40.10">
    <property type="entry name" value="minor pseudopilin epsh domain"/>
    <property type="match status" value="1"/>
</dbReference>
<evidence type="ECO:0000256" key="11">
    <source>
        <dbReference type="SAM" id="Phobius"/>
    </source>
</evidence>
<evidence type="ECO:0000259" key="12">
    <source>
        <dbReference type="Pfam" id="PF12019"/>
    </source>
</evidence>